<keyword evidence="1" id="KW-0812">Transmembrane</keyword>
<feature type="transmembrane region" description="Helical" evidence="1">
    <location>
        <begin position="155"/>
        <end position="177"/>
    </location>
</feature>
<evidence type="ECO:0000313" key="3">
    <source>
        <dbReference type="Proteomes" id="UP000029719"/>
    </source>
</evidence>
<feature type="transmembrane region" description="Helical" evidence="1">
    <location>
        <begin position="75"/>
        <end position="96"/>
    </location>
</feature>
<gene>
    <name evidence="2" type="ORF">LT42_02265</name>
</gene>
<keyword evidence="1" id="KW-0472">Membrane</keyword>
<proteinExistence type="predicted"/>
<dbReference type="RefSeq" id="WP_037009562.1">
    <property type="nucleotide sequence ID" value="NZ_JRMB01000001.1"/>
</dbReference>
<sequence>MKQIITPTTIADASAEGPPEMFGTVRDRLDFYRDQIHSETTLLCRRSNTYLGVQSFLIVVYASTMANLSEQWGKFFTLIVPLFLALLGVTLSAHAWPGIKASYRLIDHWYAKQTFLLRNERSASDDRQGVPLFSHRETMQNGNDKALGFSTRTPWLFASVWVLLGGFSLYVHLAGLAG</sequence>
<dbReference type="Proteomes" id="UP000029719">
    <property type="component" value="Unassembled WGS sequence"/>
</dbReference>
<dbReference type="EMBL" id="JRMB01000001">
    <property type="protein sequence ID" value="KGF64820.1"/>
    <property type="molecule type" value="Genomic_DNA"/>
</dbReference>
<protein>
    <submittedName>
        <fullName evidence="2">Uncharacterized protein</fullName>
    </submittedName>
</protein>
<comment type="caution">
    <text evidence="2">The sequence shown here is derived from an EMBL/GenBank/DDBJ whole genome shotgun (WGS) entry which is preliminary data.</text>
</comment>
<name>A0A9X0EFI2_9PSED</name>
<dbReference type="Pfam" id="PF24838">
    <property type="entry name" value="8xMP"/>
    <property type="match status" value="1"/>
</dbReference>
<evidence type="ECO:0000313" key="2">
    <source>
        <dbReference type="EMBL" id="KGF64820.1"/>
    </source>
</evidence>
<organism evidence="2 3">
    <name type="scientific">Pseudomonas lutea</name>
    <dbReference type="NCBI Taxonomy" id="243924"/>
    <lineage>
        <taxon>Bacteria</taxon>
        <taxon>Pseudomonadati</taxon>
        <taxon>Pseudomonadota</taxon>
        <taxon>Gammaproteobacteria</taxon>
        <taxon>Pseudomonadales</taxon>
        <taxon>Pseudomonadaceae</taxon>
        <taxon>Pseudomonas</taxon>
    </lineage>
</organism>
<keyword evidence="1" id="KW-1133">Transmembrane helix</keyword>
<dbReference type="InterPro" id="IPR056918">
    <property type="entry name" value="8xMP"/>
</dbReference>
<accession>A0A9X0EFI2</accession>
<dbReference type="AlphaFoldDB" id="A0A9X0EFI2"/>
<evidence type="ECO:0000256" key="1">
    <source>
        <dbReference type="SAM" id="Phobius"/>
    </source>
</evidence>
<reference evidence="2 3" key="1">
    <citation type="submission" date="2014-09" db="EMBL/GenBank/DDBJ databases">
        <title>Genome sequence of Pseudomonas lutea strain DSM 17257T.</title>
        <authorList>
            <person name="Kwak Y."/>
            <person name="Shin J.-H."/>
        </authorList>
    </citation>
    <scope>NUCLEOTIDE SEQUENCE [LARGE SCALE GENOMIC DNA]</scope>
    <source>
        <strain evidence="2 3">DSM 17257</strain>
    </source>
</reference>